<protein>
    <submittedName>
        <fullName evidence="1">Uncharacterized protein</fullName>
    </submittedName>
</protein>
<name>A0ABQ5I5W4_9ASTR</name>
<reference evidence="1" key="1">
    <citation type="journal article" date="2022" name="Int. J. Mol. Sci.">
        <title>Draft Genome of Tanacetum Coccineum: Genomic Comparison of Closely Related Tanacetum-Family Plants.</title>
        <authorList>
            <person name="Yamashiro T."/>
            <person name="Shiraishi A."/>
            <person name="Nakayama K."/>
            <person name="Satake H."/>
        </authorList>
    </citation>
    <scope>NUCLEOTIDE SEQUENCE</scope>
</reference>
<reference evidence="1" key="2">
    <citation type="submission" date="2022-01" db="EMBL/GenBank/DDBJ databases">
        <authorList>
            <person name="Yamashiro T."/>
            <person name="Shiraishi A."/>
            <person name="Satake H."/>
            <person name="Nakayama K."/>
        </authorList>
    </citation>
    <scope>NUCLEOTIDE SEQUENCE</scope>
</reference>
<comment type="caution">
    <text evidence="1">The sequence shown here is derived from an EMBL/GenBank/DDBJ whole genome shotgun (WGS) entry which is preliminary data.</text>
</comment>
<organism evidence="1 2">
    <name type="scientific">Tanacetum coccineum</name>
    <dbReference type="NCBI Taxonomy" id="301880"/>
    <lineage>
        <taxon>Eukaryota</taxon>
        <taxon>Viridiplantae</taxon>
        <taxon>Streptophyta</taxon>
        <taxon>Embryophyta</taxon>
        <taxon>Tracheophyta</taxon>
        <taxon>Spermatophyta</taxon>
        <taxon>Magnoliopsida</taxon>
        <taxon>eudicotyledons</taxon>
        <taxon>Gunneridae</taxon>
        <taxon>Pentapetalae</taxon>
        <taxon>asterids</taxon>
        <taxon>campanulids</taxon>
        <taxon>Asterales</taxon>
        <taxon>Asteraceae</taxon>
        <taxon>Asteroideae</taxon>
        <taxon>Anthemideae</taxon>
        <taxon>Anthemidinae</taxon>
        <taxon>Tanacetum</taxon>
    </lineage>
</organism>
<evidence type="ECO:0000313" key="2">
    <source>
        <dbReference type="Proteomes" id="UP001151760"/>
    </source>
</evidence>
<evidence type="ECO:0000313" key="1">
    <source>
        <dbReference type="EMBL" id="GJT95484.1"/>
    </source>
</evidence>
<dbReference type="Proteomes" id="UP001151760">
    <property type="component" value="Unassembled WGS sequence"/>
</dbReference>
<proteinExistence type="predicted"/>
<gene>
    <name evidence="1" type="ORF">Tco_1091002</name>
</gene>
<accession>A0ABQ5I5W4</accession>
<dbReference type="EMBL" id="BQNB010020393">
    <property type="protein sequence ID" value="GJT95484.1"/>
    <property type="molecule type" value="Genomic_DNA"/>
</dbReference>
<sequence length="264" mass="29978">MRFILAPNSAKAFFTARGPIRQGNMKLPGSLSFWGKLLWIIAEHSSLSLTEEDAFLSLSLYERRSFKTLAPFGMWIMDSRNGRLMWICLKIERSRSSSSFFFCFFNLERKGRLDDLEGWSKIDGRGADRGEGLREYVQLRYSFLSVRSSISPIPFVWDFFSSINLGSSSSNLLLIVHLGPSSSFTSAVPHVDVPLNVGIAMPLYRKSTIRDGEQLNDRLIDRLWIYTPEAISVPMMVKPGLIKSFETYPGAFDGFDIPLFESKD</sequence>
<keyword evidence="2" id="KW-1185">Reference proteome</keyword>